<proteinExistence type="predicted"/>
<evidence type="ECO:0000313" key="2">
    <source>
        <dbReference type="Proteomes" id="UP000664317"/>
    </source>
</evidence>
<dbReference type="InterPro" id="IPR023393">
    <property type="entry name" value="START-like_dom_sf"/>
</dbReference>
<accession>A0ABS3CAY5</accession>
<comment type="caution">
    <text evidence="1">The sequence shown here is derived from an EMBL/GenBank/DDBJ whole genome shotgun (WGS) entry which is preliminary data.</text>
</comment>
<dbReference type="EMBL" id="JAFKCT010000020">
    <property type="protein sequence ID" value="MBN7813704.1"/>
    <property type="molecule type" value="Genomic_DNA"/>
</dbReference>
<dbReference type="Gene3D" id="3.30.530.20">
    <property type="match status" value="1"/>
</dbReference>
<keyword evidence="2" id="KW-1185">Reference proteome</keyword>
<dbReference type="PANTHER" id="PTHR39332">
    <property type="entry name" value="BLL4707 PROTEIN"/>
    <property type="match status" value="1"/>
</dbReference>
<sequence length="134" mass="15223">MTFKGNADSVWQYLSDLGHLQFLVPSTIKSSITNGQGVQSIVTLTLHNGGKIVEKVVKFNAKKRIICYTMIETPLPIKDCLACFKVSNTLNKEVKVTFKASFFVQDGLREERIEAFEKLQKELLTNLKNFKHDK</sequence>
<gene>
    <name evidence="1" type="ORF">J0A68_22295</name>
</gene>
<dbReference type="InterPro" id="IPR019587">
    <property type="entry name" value="Polyketide_cyclase/dehydratase"/>
</dbReference>
<protein>
    <submittedName>
        <fullName evidence="1">SRPBCC family protein</fullName>
    </submittedName>
</protein>
<dbReference type="SUPFAM" id="SSF55961">
    <property type="entry name" value="Bet v1-like"/>
    <property type="match status" value="1"/>
</dbReference>
<dbReference type="Proteomes" id="UP000664317">
    <property type="component" value="Unassembled WGS sequence"/>
</dbReference>
<reference evidence="1 2" key="1">
    <citation type="submission" date="2021-03" db="EMBL/GenBank/DDBJ databases">
        <title>novel species isolated from a fishpond in China.</title>
        <authorList>
            <person name="Lu H."/>
            <person name="Cai Z."/>
        </authorList>
    </citation>
    <scope>NUCLEOTIDE SEQUENCE [LARGE SCALE GENOMIC DNA]</scope>
    <source>
        <strain evidence="1 2">H41</strain>
    </source>
</reference>
<evidence type="ECO:0000313" key="1">
    <source>
        <dbReference type="EMBL" id="MBN7813704.1"/>
    </source>
</evidence>
<name>A0ABS3CAY5_9BACT</name>
<dbReference type="Pfam" id="PF10604">
    <property type="entry name" value="Polyketide_cyc2"/>
    <property type="match status" value="1"/>
</dbReference>
<dbReference type="CDD" id="cd07821">
    <property type="entry name" value="PYR_PYL_RCAR_like"/>
    <property type="match status" value="1"/>
</dbReference>
<dbReference type="PANTHER" id="PTHR39332:SF7">
    <property type="entry name" value="SRPBCC FAMILY PROTEIN"/>
    <property type="match status" value="1"/>
</dbReference>
<organism evidence="1 2">
    <name type="scientific">Algoriphagus oliviformis</name>
    <dbReference type="NCBI Taxonomy" id="2811231"/>
    <lineage>
        <taxon>Bacteria</taxon>
        <taxon>Pseudomonadati</taxon>
        <taxon>Bacteroidota</taxon>
        <taxon>Cytophagia</taxon>
        <taxon>Cytophagales</taxon>
        <taxon>Cyclobacteriaceae</taxon>
        <taxon>Algoriphagus</taxon>
    </lineage>
</organism>